<evidence type="ECO:0000313" key="1">
    <source>
        <dbReference type="EMBL" id="KAF2465147.1"/>
    </source>
</evidence>
<dbReference type="EMBL" id="MU003531">
    <property type="protein sequence ID" value="KAF2465147.1"/>
    <property type="molecule type" value="Genomic_DNA"/>
</dbReference>
<keyword evidence="2" id="KW-1185">Reference proteome</keyword>
<protein>
    <submittedName>
        <fullName evidence="1">Uncharacterized protein</fullName>
    </submittedName>
</protein>
<proteinExistence type="predicted"/>
<gene>
    <name evidence="1" type="ORF">BDR25DRAFT_346261</name>
</gene>
<dbReference type="Proteomes" id="UP000799755">
    <property type="component" value="Unassembled WGS sequence"/>
</dbReference>
<evidence type="ECO:0000313" key="2">
    <source>
        <dbReference type="Proteomes" id="UP000799755"/>
    </source>
</evidence>
<reference evidence="1" key="1">
    <citation type="journal article" date="2020" name="Stud. Mycol.">
        <title>101 Dothideomycetes genomes: a test case for predicting lifestyles and emergence of pathogens.</title>
        <authorList>
            <person name="Haridas S."/>
            <person name="Albert R."/>
            <person name="Binder M."/>
            <person name="Bloem J."/>
            <person name="Labutti K."/>
            <person name="Salamov A."/>
            <person name="Andreopoulos B."/>
            <person name="Baker S."/>
            <person name="Barry K."/>
            <person name="Bills G."/>
            <person name="Bluhm B."/>
            <person name="Cannon C."/>
            <person name="Castanera R."/>
            <person name="Culley D."/>
            <person name="Daum C."/>
            <person name="Ezra D."/>
            <person name="Gonzalez J."/>
            <person name="Henrissat B."/>
            <person name="Kuo A."/>
            <person name="Liang C."/>
            <person name="Lipzen A."/>
            <person name="Lutzoni F."/>
            <person name="Magnuson J."/>
            <person name="Mondo S."/>
            <person name="Nolan M."/>
            <person name="Ohm R."/>
            <person name="Pangilinan J."/>
            <person name="Park H.-J."/>
            <person name="Ramirez L."/>
            <person name="Alfaro M."/>
            <person name="Sun H."/>
            <person name="Tritt A."/>
            <person name="Yoshinaga Y."/>
            <person name="Zwiers L.-H."/>
            <person name="Turgeon B."/>
            <person name="Goodwin S."/>
            <person name="Spatafora J."/>
            <person name="Crous P."/>
            <person name="Grigoriev I."/>
        </authorList>
    </citation>
    <scope>NUCLEOTIDE SEQUENCE</scope>
    <source>
        <strain evidence="1">ATCC 200398</strain>
    </source>
</reference>
<accession>A0ACB6QFL5</accession>
<organism evidence="1 2">
    <name type="scientific">Lindgomyces ingoldianus</name>
    <dbReference type="NCBI Taxonomy" id="673940"/>
    <lineage>
        <taxon>Eukaryota</taxon>
        <taxon>Fungi</taxon>
        <taxon>Dikarya</taxon>
        <taxon>Ascomycota</taxon>
        <taxon>Pezizomycotina</taxon>
        <taxon>Dothideomycetes</taxon>
        <taxon>Pleosporomycetidae</taxon>
        <taxon>Pleosporales</taxon>
        <taxon>Lindgomycetaceae</taxon>
        <taxon>Lindgomyces</taxon>
    </lineage>
</organism>
<name>A0ACB6QFL5_9PLEO</name>
<sequence length="460" mass="52409">MAAFLLPPGITSDKIFDSEGGDLVELIEVSSDNSYLRRTAVTDRLCQDYIEKDFDVHSTTSHATTNPTSEHLKLFFSIRQGKYDGAMVPIPISSNMFKRIAPYARIPRIYLESLARKTAIQIQSTPQLPPDFLKWSPEMIGEAYLSFIIQPTPAQNRACIGCSFTYHFKSRHMYAFMHGLNSPSIEEFVRELQDIGIAETYFLIPSLIIHRNLEHCLSSLNIWHDAIYDFEKILGVRTDHRHSADPKMIDFTRISQQLNDATTNMAFFAWQFKSNERLLEFLDSIARKYENLAVKNGYSAKEAESTKNILLETHEYIRVWNAGLADRVDYLSKRAQALVQTVYSSIAQRDSANSLSLATTSTKLAETSQGVAIATSRDSAVMRIIAAITIFFLPATFTATFFSTSFFDFHVGRSQPVYSWWLWLYFLVTLILTAITMVGTWALWKNKENEIARQFPKTKG</sequence>
<comment type="caution">
    <text evidence="1">The sequence shown here is derived from an EMBL/GenBank/DDBJ whole genome shotgun (WGS) entry which is preliminary data.</text>
</comment>